<keyword evidence="2" id="KW-1185">Reference proteome</keyword>
<accession>A0A271IXS1</accession>
<evidence type="ECO:0000313" key="2">
    <source>
        <dbReference type="Proteomes" id="UP000216339"/>
    </source>
</evidence>
<gene>
    <name evidence="1" type="ORF">BSZ37_05935</name>
</gene>
<dbReference type="OrthoDB" id="626916at2"/>
<dbReference type="EMBL" id="MQWD01000001">
    <property type="protein sequence ID" value="PAP76013.1"/>
    <property type="molecule type" value="Genomic_DNA"/>
</dbReference>
<comment type="caution">
    <text evidence="1">The sequence shown here is derived from an EMBL/GenBank/DDBJ whole genome shotgun (WGS) entry which is preliminary data.</text>
</comment>
<organism evidence="1 2">
    <name type="scientific">Rubrivirga marina</name>
    <dbReference type="NCBI Taxonomy" id="1196024"/>
    <lineage>
        <taxon>Bacteria</taxon>
        <taxon>Pseudomonadati</taxon>
        <taxon>Rhodothermota</taxon>
        <taxon>Rhodothermia</taxon>
        <taxon>Rhodothermales</taxon>
        <taxon>Rubricoccaceae</taxon>
        <taxon>Rubrivirga</taxon>
    </lineage>
</organism>
<dbReference type="RefSeq" id="WP_095509656.1">
    <property type="nucleotide sequence ID" value="NZ_MQWD01000001.1"/>
</dbReference>
<proteinExistence type="predicted"/>
<dbReference type="Proteomes" id="UP000216339">
    <property type="component" value="Unassembled WGS sequence"/>
</dbReference>
<sequence>MTHVTADALYELLPAIYRIRDAEQGGPLRALVEVLAQQGRLLEADIERLYDNAFIETCDEWAVPYIGDLLGVRNLHALGEVVGFSQRARVANTIAYRRRKGTATMLEQLATDTTGWPARAVEFFELVATTQHTNHPRLHNHRAPDLRDADALELIDTAFDRVAHTADVRRIASGRGRHNLPNVGLFLWRLEAYPFEIPVEARPVTEPPDGRYWLHPYGLDAPLFNREQTEDEISHLAREVNVPGPLRRRPLFEELANRRAAWEGGDEPAPLFFGEPPVVEVHLDGAALLPEQVLVCDLSDWTAPAPTTHVHPEHGPAETRVSVDPVLGRLVVLGPPDPARVEVGYAHGFPGDVGGGPYDRAGSLAEALPPEPDGLPLVPDWSASVSRSGGPSSPAVDAHFTSLLDALTGVPGTPGWADQPAGSVGVITIDDNASYPEALTGTTAIVVPDGSRLVVVAAGRAEDGSPEPTERRAHLRTDVEVIGTAPFASATPGTLVLDGLLVEGEIRVRGAYEPAPGDPRVPASLGGLRVAHCTVGFQDPDAPVGLRVSPDVDLVADAVLAAEANRELVLDLDHALCGPLEVPETARGVRLRDSVVQHADTALAGPGAGPAPTNGPPATIERCTVFGEVRVREMALGSESVFIDRVTVDRLQSGCVRFSYVPPGSLTPRRFRCQPDLALRRRAEALGLRSAAELDPAERTRVLRRLRPSFTAVRYGEPAYAQLAASAAEEIRTGAEDGAEMGVWSLLKQPQRIANLHASLGDYLRFGLEAGLLFAS</sequence>
<dbReference type="AlphaFoldDB" id="A0A271IXS1"/>
<reference evidence="1 2" key="1">
    <citation type="submission" date="2016-11" db="EMBL/GenBank/DDBJ databases">
        <title>Study of marine rhodopsin-containing bacteria.</title>
        <authorList>
            <person name="Yoshizawa S."/>
            <person name="Kumagai Y."/>
            <person name="Kogure K."/>
        </authorList>
    </citation>
    <scope>NUCLEOTIDE SEQUENCE [LARGE SCALE GENOMIC DNA]</scope>
    <source>
        <strain evidence="1 2">SAORIC-28</strain>
    </source>
</reference>
<protein>
    <submittedName>
        <fullName evidence="1">Uncharacterized protein</fullName>
    </submittedName>
</protein>
<name>A0A271IXS1_9BACT</name>
<evidence type="ECO:0000313" key="1">
    <source>
        <dbReference type="EMBL" id="PAP76013.1"/>
    </source>
</evidence>